<protein>
    <submittedName>
        <fullName evidence="1">Uncharacterized protein</fullName>
    </submittedName>
</protein>
<name>A0AAD4BBG0_BOLED</name>
<accession>A0AAD4BBG0</accession>
<sequence length="92" mass="10457">MECSMDYSILRRLKFLISCLRCMEMVMSQALRNDPVVPGFNSTSFSATGNFLLHNSDVIDSFVAGMPWQDYVRLISPGCSELYRCSDIHNHS</sequence>
<dbReference type="AlphaFoldDB" id="A0AAD4BBG0"/>
<dbReference type="EMBL" id="WHUW01000286">
    <property type="protein sequence ID" value="KAF8415884.1"/>
    <property type="molecule type" value="Genomic_DNA"/>
</dbReference>
<evidence type="ECO:0000313" key="1">
    <source>
        <dbReference type="EMBL" id="KAF8415884.1"/>
    </source>
</evidence>
<keyword evidence="2" id="KW-1185">Reference proteome</keyword>
<proteinExistence type="predicted"/>
<evidence type="ECO:0000313" key="2">
    <source>
        <dbReference type="Proteomes" id="UP001194468"/>
    </source>
</evidence>
<dbReference type="Proteomes" id="UP001194468">
    <property type="component" value="Unassembled WGS sequence"/>
</dbReference>
<reference evidence="1" key="1">
    <citation type="submission" date="2019-10" db="EMBL/GenBank/DDBJ databases">
        <authorList>
            <consortium name="DOE Joint Genome Institute"/>
            <person name="Kuo A."/>
            <person name="Miyauchi S."/>
            <person name="Kiss E."/>
            <person name="Drula E."/>
            <person name="Kohler A."/>
            <person name="Sanchez-Garcia M."/>
            <person name="Andreopoulos B."/>
            <person name="Barry K.W."/>
            <person name="Bonito G."/>
            <person name="Buee M."/>
            <person name="Carver A."/>
            <person name="Chen C."/>
            <person name="Cichocki N."/>
            <person name="Clum A."/>
            <person name="Culley D."/>
            <person name="Crous P.W."/>
            <person name="Fauchery L."/>
            <person name="Girlanda M."/>
            <person name="Hayes R."/>
            <person name="Keri Z."/>
            <person name="LaButti K."/>
            <person name="Lipzen A."/>
            <person name="Lombard V."/>
            <person name="Magnuson J."/>
            <person name="Maillard F."/>
            <person name="Morin E."/>
            <person name="Murat C."/>
            <person name="Nolan M."/>
            <person name="Ohm R."/>
            <person name="Pangilinan J."/>
            <person name="Pereira M."/>
            <person name="Perotto S."/>
            <person name="Peter M."/>
            <person name="Riley R."/>
            <person name="Sitrit Y."/>
            <person name="Stielow B."/>
            <person name="Szollosi G."/>
            <person name="Zifcakova L."/>
            <person name="Stursova M."/>
            <person name="Spatafora J.W."/>
            <person name="Tedersoo L."/>
            <person name="Vaario L.-M."/>
            <person name="Yamada A."/>
            <person name="Yan M."/>
            <person name="Wang P."/>
            <person name="Xu J."/>
            <person name="Bruns T."/>
            <person name="Baldrian P."/>
            <person name="Vilgalys R."/>
            <person name="Henrissat B."/>
            <person name="Grigoriev I.V."/>
            <person name="Hibbett D."/>
            <person name="Nagy L.G."/>
            <person name="Martin F.M."/>
        </authorList>
    </citation>
    <scope>NUCLEOTIDE SEQUENCE</scope>
    <source>
        <strain evidence="1">BED1</strain>
    </source>
</reference>
<organism evidence="1 2">
    <name type="scientific">Boletus edulis BED1</name>
    <dbReference type="NCBI Taxonomy" id="1328754"/>
    <lineage>
        <taxon>Eukaryota</taxon>
        <taxon>Fungi</taxon>
        <taxon>Dikarya</taxon>
        <taxon>Basidiomycota</taxon>
        <taxon>Agaricomycotina</taxon>
        <taxon>Agaricomycetes</taxon>
        <taxon>Agaricomycetidae</taxon>
        <taxon>Boletales</taxon>
        <taxon>Boletineae</taxon>
        <taxon>Boletaceae</taxon>
        <taxon>Boletoideae</taxon>
        <taxon>Boletus</taxon>
    </lineage>
</organism>
<reference evidence="1" key="2">
    <citation type="journal article" date="2020" name="Nat. Commun.">
        <title>Large-scale genome sequencing of mycorrhizal fungi provides insights into the early evolution of symbiotic traits.</title>
        <authorList>
            <person name="Miyauchi S."/>
            <person name="Kiss E."/>
            <person name="Kuo A."/>
            <person name="Drula E."/>
            <person name="Kohler A."/>
            <person name="Sanchez-Garcia M."/>
            <person name="Morin E."/>
            <person name="Andreopoulos B."/>
            <person name="Barry K.W."/>
            <person name="Bonito G."/>
            <person name="Buee M."/>
            <person name="Carver A."/>
            <person name="Chen C."/>
            <person name="Cichocki N."/>
            <person name="Clum A."/>
            <person name="Culley D."/>
            <person name="Crous P.W."/>
            <person name="Fauchery L."/>
            <person name="Girlanda M."/>
            <person name="Hayes R.D."/>
            <person name="Keri Z."/>
            <person name="LaButti K."/>
            <person name="Lipzen A."/>
            <person name="Lombard V."/>
            <person name="Magnuson J."/>
            <person name="Maillard F."/>
            <person name="Murat C."/>
            <person name="Nolan M."/>
            <person name="Ohm R.A."/>
            <person name="Pangilinan J."/>
            <person name="Pereira M.F."/>
            <person name="Perotto S."/>
            <person name="Peter M."/>
            <person name="Pfister S."/>
            <person name="Riley R."/>
            <person name="Sitrit Y."/>
            <person name="Stielow J.B."/>
            <person name="Szollosi G."/>
            <person name="Zifcakova L."/>
            <person name="Stursova M."/>
            <person name="Spatafora J.W."/>
            <person name="Tedersoo L."/>
            <person name="Vaario L.M."/>
            <person name="Yamada A."/>
            <person name="Yan M."/>
            <person name="Wang P."/>
            <person name="Xu J."/>
            <person name="Bruns T."/>
            <person name="Baldrian P."/>
            <person name="Vilgalys R."/>
            <person name="Dunand C."/>
            <person name="Henrissat B."/>
            <person name="Grigoriev I.V."/>
            <person name="Hibbett D."/>
            <person name="Nagy L.G."/>
            <person name="Martin F.M."/>
        </authorList>
    </citation>
    <scope>NUCLEOTIDE SEQUENCE</scope>
    <source>
        <strain evidence="1">BED1</strain>
    </source>
</reference>
<gene>
    <name evidence="1" type="ORF">L210DRAFT_3584136</name>
</gene>
<comment type="caution">
    <text evidence="1">The sequence shown here is derived from an EMBL/GenBank/DDBJ whole genome shotgun (WGS) entry which is preliminary data.</text>
</comment>